<feature type="region of interest" description="Disordered" evidence="2">
    <location>
        <begin position="255"/>
        <end position="280"/>
    </location>
</feature>
<dbReference type="Proteomes" id="UP001151760">
    <property type="component" value="Unassembled WGS sequence"/>
</dbReference>
<evidence type="ECO:0000313" key="4">
    <source>
        <dbReference type="EMBL" id="GJS68855.1"/>
    </source>
</evidence>
<dbReference type="EC" id="5.6.2.3" evidence="1"/>
<keyword evidence="1" id="KW-0547">Nucleotide-binding</keyword>
<keyword evidence="1" id="KW-0233">DNA recombination</keyword>
<dbReference type="PANTHER" id="PTHR10492:SF96">
    <property type="entry name" value="ATP-DEPENDENT DNA HELICASE"/>
    <property type="match status" value="1"/>
</dbReference>
<feature type="non-terminal residue" evidence="4">
    <location>
        <position position="301"/>
    </location>
</feature>
<dbReference type="EMBL" id="BQNB010009821">
    <property type="protein sequence ID" value="GJS68855.1"/>
    <property type="molecule type" value="Genomic_DNA"/>
</dbReference>
<reference evidence="4" key="1">
    <citation type="journal article" date="2022" name="Int. J. Mol. Sci.">
        <title>Draft Genome of Tanacetum Coccineum: Genomic Comparison of Closely Related Tanacetum-Family Plants.</title>
        <authorList>
            <person name="Yamashiro T."/>
            <person name="Shiraishi A."/>
            <person name="Nakayama K."/>
            <person name="Satake H."/>
        </authorList>
    </citation>
    <scope>NUCLEOTIDE SEQUENCE</scope>
</reference>
<dbReference type="GO" id="GO:0004386">
    <property type="term" value="F:helicase activity"/>
    <property type="evidence" value="ECO:0007669"/>
    <property type="project" value="UniProtKB-KW"/>
</dbReference>
<sequence>MSSGIASLLLPGGRTAHSRFKLPLELTDESLCHAKKSQLGNLLVEADLSIWDEAPMNDRWCFETLDRTLRDLMDAPSLLFGVKTVVLGGDFRQTLPVKKGADKNELIAASIATRSHLWKICQLLLDVGNGEIGEPDEEDGSLQEKAIVCPKNATADAMNAKILSNIEGESRTYLSNDQATPIGRGIKIKQALKIGQENFILEAKVYQKWISKSVPEMKELAFCYILMDRENNAIQVNMDINNIDYFDPLLKPRVNGTPSSTSAPTKESMENRKEASEAKGAGEFIADDVLNIEPAVQIQTT</sequence>
<keyword evidence="5" id="KW-1185">Reference proteome</keyword>
<comment type="caution">
    <text evidence="4">The sequence shown here is derived from an EMBL/GenBank/DDBJ whole genome shotgun (WGS) entry which is preliminary data.</text>
</comment>
<keyword evidence="1 4" id="KW-0347">Helicase</keyword>
<comment type="cofactor">
    <cofactor evidence="1">
        <name>Mg(2+)</name>
        <dbReference type="ChEBI" id="CHEBI:18420"/>
    </cofactor>
</comment>
<dbReference type="Gene3D" id="3.40.50.300">
    <property type="entry name" value="P-loop containing nucleotide triphosphate hydrolases"/>
    <property type="match status" value="1"/>
</dbReference>
<evidence type="ECO:0000259" key="3">
    <source>
        <dbReference type="Pfam" id="PF05970"/>
    </source>
</evidence>
<feature type="compositionally biased region" description="Basic and acidic residues" evidence="2">
    <location>
        <begin position="267"/>
        <end position="277"/>
    </location>
</feature>
<dbReference type="SUPFAM" id="SSF52540">
    <property type="entry name" value="P-loop containing nucleoside triphosphate hydrolases"/>
    <property type="match status" value="1"/>
</dbReference>
<dbReference type="PANTHER" id="PTHR10492">
    <property type="match status" value="1"/>
</dbReference>
<name>A0ABQ4XV10_9ASTR</name>
<keyword evidence="1" id="KW-0227">DNA damage</keyword>
<protein>
    <recommendedName>
        <fullName evidence="1">ATP-dependent DNA helicase</fullName>
        <ecNumber evidence="1">5.6.2.3</ecNumber>
    </recommendedName>
</protein>
<feature type="domain" description="DNA helicase Pif1-like DEAD-box helicase" evidence="3">
    <location>
        <begin position="2"/>
        <end position="124"/>
    </location>
</feature>
<evidence type="ECO:0000256" key="1">
    <source>
        <dbReference type="RuleBase" id="RU363044"/>
    </source>
</evidence>
<gene>
    <name evidence="4" type="ORF">Tco_0683420</name>
</gene>
<feature type="compositionally biased region" description="Polar residues" evidence="2">
    <location>
        <begin position="256"/>
        <end position="265"/>
    </location>
</feature>
<keyword evidence="1" id="KW-0067">ATP-binding</keyword>
<keyword evidence="1" id="KW-0378">Hydrolase</keyword>
<organism evidence="4 5">
    <name type="scientific">Tanacetum coccineum</name>
    <dbReference type="NCBI Taxonomy" id="301880"/>
    <lineage>
        <taxon>Eukaryota</taxon>
        <taxon>Viridiplantae</taxon>
        <taxon>Streptophyta</taxon>
        <taxon>Embryophyta</taxon>
        <taxon>Tracheophyta</taxon>
        <taxon>Spermatophyta</taxon>
        <taxon>Magnoliopsida</taxon>
        <taxon>eudicotyledons</taxon>
        <taxon>Gunneridae</taxon>
        <taxon>Pentapetalae</taxon>
        <taxon>asterids</taxon>
        <taxon>campanulids</taxon>
        <taxon>Asterales</taxon>
        <taxon>Asteraceae</taxon>
        <taxon>Asteroideae</taxon>
        <taxon>Anthemideae</taxon>
        <taxon>Anthemidinae</taxon>
        <taxon>Tanacetum</taxon>
    </lineage>
</organism>
<dbReference type="InterPro" id="IPR027417">
    <property type="entry name" value="P-loop_NTPase"/>
</dbReference>
<proteinExistence type="inferred from homology"/>
<comment type="catalytic activity">
    <reaction evidence="1">
        <text>ATP + H2O = ADP + phosphate + H(+)</text>
        <dbReference type="Rhea" id="RHEA:13065"/>
        <dbReference type="ChEBI" id="CHEBI:15377"/>
        <dbReference type="ChEBI" id="CHEBI:15378"/>
        <dbReference type="ChEBI" id="CHEBI:30616"/>
        <dbReference type="ChEBI" id="CHEBI:43474"/>
        <dbReference type="ChEBI" id="CHEBI:456216"/>
        <dbReference type="EC" id="5.6.2.3"/>
    </reaction>
</comment>
<accession>A0ABQ4XV10</accession>
<dbReference type="InterPro" id="IPR010285">
    <property type="entry name" value="DNA_helicase_pif1-like_DEAD"/>
</dbReference>
<keyword evidence="1" id="KW-0234">DNA repair</keyword>
<comment type="similarity">
    <text evidence="1">Belongs to the helicase family.</text>
</comment>
<evidence type="ECO:0000313" key="5">
    <source>
        <dbReference type="Proteomes" id="UP001151760"/>
    </source>
</evidence>
<evidence type="ECO:0000256" key="2">
    <source>
        <dbReference type="SAM" id="MobiDB-lite"/>
    </source>
</evidence>
<reference evidence="4" key="2">
    <citation type="submission" date="2022-01" db="EMBL/GenBank/DDBJ databases">
        <authorList>
            <person name="Yamashiro T."/>
            <person name="Shiraishi A."/>
            <person name="Satake H."/>
            <person name="Nakayama K."/>
        </authorList>
    </citation>
    <scope>NUCLEOTIDE SEQUENCE</scope>
</reference>
<dbReference type="Pfam" id="PF05970">
    <property type="entry name" value="PIF1"/>
    <property type="match status" value="1"/>
</dbReference>